<protein>
    <submittedName>
        <fullName evidence="2">Uncharacterized protein</fullName>
    </submittedName>
</protein>
<evidence type="ECO:0000313" key="2">
    <source>
        <dbReference type="EMBL" id="KAF2686903.1"/>
    </source>
</evidence>
<organism evidence="2 3">
    <name type="scientific">Lentithecium fluviatile CBS 122367</name>
    <dbReference type="NCBI Taxonomy" id="1168545"/>
    <lineage>
        <taxon>Eukaryota</taxon>
        <taxon>Fungi</taxon>
        <taxon>Dikarya</taxon>
        <taxon>Ascomycota</taxon>
        <taxon>Pezizomycotina</taxon>
        <taxon>Dothideomycetes</taxon>
        <taxon>Pleosporomycetidae</taxon>
        <taxon>Pleosporales</taxon>
        <taxon>Massarineae</taxon>
        <taxon>Lentitheciaceae</taxon>
        <taxon>Lentithecium</taxon>
    </lineage>
</organism>
<proteinExistence type="predicted"/>
<dbReference type="EMBL" id="MU005576">
    <property type="protein sequence ID" value="KAF2686903.1"/>
    <property type="molecule type" value="Genomic_DNA"/>
</dbReference>
<feature type="compositionally biased region" description="Basic and acidic residues" evidence="1">
    <location>
        <begin position="150"/>
        <end position="164"/>
    </location>
</feature>
<keyword evidence="3" id="KW-1185">Reference proteome</keyword>
<name>A0A6G1J9T6_9PLEO</name>
<feature type="region of interest" description="Disordered" evidence="1">
    <location>
        <begin position="141"/>
        <end position="207"/>
    </location>
</feature>
<dbReference type="AlphaFoldDB" id="A0A6G1J9T6"/>
<feature type="region of interest" description="Disordered" evidence="1">
    <location>
        <begin position="1"/>
        <end position="25"/>
    </location>
</feature>
<accession>A0A6G1J9T6</accession>
<evidence type="ECO:0000256" key="1">
    <source>
        <dbReference type="SAM" id="MobiDB-lite"/>
    </source>
</evidence>
<dbReference type="Proteomes" id="UP000799291">
    <property type="component" value="Unassembled WGS sequence"/>
</dbReference>
<evidence type="ECO:0000313" key="3">
    <source>
        <dbReference type="Proteomes" id="UP000799291"/>
    </source>
</evidence>
<sequence length="207" mass="23749">MPTEEPKTEKPEGARTETQKPTDSYPVFDAHQTCLSAWETLRKMSATAIDTLESKLPSKDAFHESKMRFDRCTAQHGAHENCHCLIDYKLRGNRGSPVERRGGILDMLKNLHDCLEDACYILERKRLPYEDQFTSEVELEATGYFENEGDEKKEDYSSSDKEEWPLSENEDYEDLSAYSRPTPNPASRRVRESLQGALEEPAHDETP</sequence>
<gene>
    <name evidence="2" type="ORF">K458DRAFT_402436</name>
</gene>
<feature type="compositionally biased region" description="Basic and acidic residues" evidence="1">
    <location>
        <begin position="1"/>
        <end position="20"/>
    </location>
</feature>
<reference evidence="2" key="1">
    <citation type="journal article" date="2020" name="Stud. Mycol.">
        <title>101 Dothideomycetes genomes: a test case for predicting lifestyles and emergence of pathogens.</title>
        <authorList>
            <person name="Haridas S."/>
            <person name="Albert R."/>
            <person name="Binder M."/>
            <person name="Bloem J."/>
            <person name="Labutti K."/>
            <person name="Salamov A."/>
            <person name="Andreopoulos B."/>
            <person name="Baker S."/>
            <person name="Barry K."/>
            <person name="Bills G."/>
            <person name="Bluhm B."/>
            <person name="Cannon C."/>
            <person name="Castanera R."/>
            <person name="Culley D."/>
            <person name="Daum C."/>
            <person name="Ezra D."/>
            <person name="Gonzalez J."/>
            <person name="Henrissat B."/>
            <person name="Kuo A."/>
            <person name="Liang C."/>
            <person name="Lipzen A."/>
            <person name="Lutzoni F."/>
            <person name="Magnuson J."/>
            <person name="Mondo S."/>
            <person name="Nolan M."/>
            <person name="Ohm R."/>
            <person name="Pangilinan J."/>
            <person name="Park H.-J."/>
            <person name="Ramirez L."/>
            <person name="Alfaro M."/>
            <person name="Sun H."/>
            <person name="Tritt A."/>
            <person name="Yoshinaga Y."/>
            <person name="Zwiers L.-H."/>
            <person name="Turgeon B."/>
            <person name="Goodwin S."/>
            <person name="Spatafora J."/>
            <person name="Crous P."/>
            <person name="Grigoriev I."/>
        </authorList>
    </citation>
    <scope>NUCLEOTIDE SEQUENCE</scope>
    <source>
        <strain evidence="2">CBS 122367</strain>
    </source>
</reference>